<dbReference type="InterPro" id="IPR017907">
    <property type="entry name" value="Znf_RING_CS"/>
</dbReference>
<keyword evidence="5" id="KW-0175">Coiled coil</keyword>
<dbReference type="OrthoDB" id="6581954at2759"/>
<evidence type="ECO:0000259" key="6">
    <source>
        <dbReference type="PROSITE" id="PS50089"/>
    </source>
</evidence>
<organism evidence="7 8">
    <name type="scientific">Chironomus riparius</name>
    <dbReference type="NCBI Taxonomy" id="315576"/>
    <lineage>
        <taxon>Eukaryota</taxon>
        <taxon>Metazoa</taxon>
        <taxon>Ecdysozoa</taxon>
        <taxon>Arthropoda</taxon>
        <taxon>Hexapoda</taxon>
        <taxon>Insecta</taxon>
        <taxon>Pterygota</taxon>
        <taxon>Neoptera</taxon>
        <taxon>Endopterygota</taxon>
        <taxon>Diptera</taxon>
        <taxon>Nematocera</taxon>
        <taxon>Chironomoidea</taxon>
        <taxon>Chironomidae</taxon>
        <taxon>Chironominae</taxon>
        <taxon>Chironomus</taxon>
    </lineage>
</organism>
<dbReference type="GO" id="GO:0008270">
    <property type="term" value="F:zinc ion binding"/>
    <property type="evidence" value="ECO:0007669"/>
    <property type="project" value="UniProtKB-KW"/>
</dbReference>
<dbReference type="AlphaFoldDB" id="A0A9P0J8T5"/>
<sequence length="170" mass="19810">MECPVCMNYYDDDVYSTYCGHLFCKQCANQMIQKASGDCWTCHSPIQANSVHKIYLPARVATQQSVDLTQDSQELTKEEIMKTMLTDLEIECEKNVQKCTKLKEAVDVYAMNYANFVSLNDELKRKNEILETKLLIIRDKLDRCEQIVDNFDRHGHNTRSKRRTARSDRV</sequence>
<evidence type="ECO:0000313" key="8">
    <source>
        <dbReference type="Proteomes" id="UP001153620"/>
    </source>
</evidence>
<keyword evidence="2 4" id="KW-0863">Zinc-finger</keyword>
<dbReference type="PANTHER" id="PTHR23041:SF78">
    <property type="entry name" value="E3 UBIQUITIN-PROTEIN LIGASE RNF4"/>
    <property type="match status" value="1"/>
</dbReference>
<keyword evidence="8" id="KW-1185">Reference proteome</keyword>
<evidence type="ECO:0000256" key="2">
    <source>
        <dbReference type="ARBA" id="ARBA00022771"/>
    </source>
</evidence>
<dbReference type="SMART" id="SM00184">
    <property type="entry name" value="RING"/>
    <property type="match status" value="1"/>
</dbReference>
<dbReference type="InterPro" id="IPR001841">
    <property type="entry name" value="Znf_RING"/>
</dbReference>
<feature type="coiled-coil region" evidence="5">
    <location>
        <begin position="113"/>
        <end position="140"/>
    </location>
</feature>
<dbReference type="SUPFAM" id="SSF57850">
    <property type="entry name" value="RING/U-box"/>
    <property type="match status" value="1"/>
</dbReference>
<dbReference type="InterPro" id="IPR013083">
    <property type="entry name" value="Znf_RING/FYVE/PHD"/>
</dbReference>
<dbReference type="Gene3D" id="3.30.40.10">
    <property type="entry name" value="Zinc/RING finger domain, C3HC4 (zinc finger)"/>
    <property type="match status" value="1"/>
</dbReference>
<evidence type="ECO:0000256" key="1">
    <source>
        <dbReference type="ARBA" id="ARBA00022723"/>
    </source>
</evidence>
<protein>
    <recommendedName>
        <fullName evidence="6">RING-type domain-containing protein</fullName>
    </recommendedName>
</protein>
<dbReference type="EMBL" id="OU895879">
    <property type="protein sequence ID" value="CAH1727439.1"/>
    <property type="molecule type" value="Genomic_DNA"/>
</dbReference>
<reference evidence="7" key="2">
    <citation type="submission" date="2022-10" db="EMBL/GenBank/DDBJ databases">
        <authorList>
            <consortium name="ENA_rothamsted_submissions"/>
            <consortium name="culmorum"/>
            <person name="King R."/>
        </authorList>
    </citation>
    <scope>NUCLEOTIDE SEQUENCE</scope>
</reference>
<dbReference type="PANTHER" id="PTHR23041">
    <property type="entry name" value="RING FINGER DOMAIN-CONTAINING"/>
    <property type="match status" value="1"/>
</dbReference>
<keyword evidence="3" id="KW-0862">Zinc</keyword>
<keyword evidence="1" id="KW-0479">Metal-binding</keyword>
<proteinExistence type="predicted"/>
<evidence type="ECO:0000256" key="5">
    <source>
        <dbReference type="SAM" id="Coils"/>
    </source>
</evidence>
<dbReference type="InterPro" id="IPR047134">
    <property type="entry name" value="RNF4"/>
</dbReference>
<evidence type="ECO:0000256" key="3">
    <source>
        <dbReference type="ARBA" id="ARBA00022833"/>
    </source>
</evidence>
<dbReference type="PROSITE" id="PS00518">
    <property type="entry name" value="ZF_RING_1"/>
    <property type="match status" value="1"/>
</dbReference>
<accession>A0A9P0J8T5</accession>
<feature type="domain" description="RING-type" evidence="6">
    <location>
        <begin position="3"/>
        <end position="43"/>
    </location>
</feature>
<evidence type="ECO:0000313" key="7">
    <source>
        <dbReference type="EMBL" id="CAH1727439.1"/>
    </source>
</evidence>
<dbReference type="Pfam" id="PF13923">
    <property type="entry name" value="zf-C3HC4_2"/>
    <property type="match status" value="1"/>
</dbReference>
<name>A0A9P0J8T5_9DIPT</name>
<dbReference type="Proteomes" id="UP001153620">
    <property type="component" value="Chromosome 3"/>
</dbReference>
<evidence type="ECO:0000256" key="4">
    <source>
        <dbReference type="PROSITE-ProRule" id="PRU00175"/>
    </source>
</evidence>
<dbReference type="PROSITE" id="PS50089">
    <property type="entry name" value="ZF_RING_2"/>
    <property type="match status" value="1"/>
</dbReference>
<reference evidence="7" key="1">
    <citation type="submission" date="2022-01" db="EMBL/GenBank/DDBJ databases">
        <authorList>
            <person name="King R."/>
        </authorList>
    </citation>
    <scope>NUCLEOTIDE SEQUENCE</scope>
</reference>
<gene>
    <name evidence="7" type="ORF">CHIRRI_LOCUS9698</name>
</gene>